<dbReference type="EMBL" id="SHMC01000010">
    <property type="protein sequence ID" value="TAA20310.1"/>
    <property type="molecule type" value="Genomic_DNA"/>
</dbReference>
<gene>
    <name evidence="1" type="ORF">EA660_18135</name>
</gene>
<organism evidence="1 2">
    <name type="scientific">Pseudoxanthomonas winnipegensis</name>
    <dbReference type="NCBI Taxonomy" id="2480810"/>
    <lineage>
        <taxon>Bacteria</taxon>
        <taxon>Pseudomonadati</taxon>
        <taxon>Pseudomonadota</taxon>
        <taxon>Gammaproteobacteria</taxon>
        <taxon>Lysobacterales</taxon>
        <taxon>Lysobacteraceae</taxon>
        <taxon>Pseudoxanthomonas</taxon>
    </lineage>
</organism>
<name>A0A4Q8L4M0_9GAMM</name>
<proteinExistence type="predicted"/>
<evidence type="ECO:0000313" key="2">
    <source>
        <dbReference type="Proteomes" id="UP000292627"/>
    </source>
</evidence>
<comment type="caution">
    <text evidence="1">The sequence shown here is derived from an EMBL/GenBank/DDBJ whole genome shotgun (WGS) entry which is preliminary data.</text>
</comment>
<accession>A0A4Q8L4M0</accession>
<evidence type="ECO:0000313" key="1">
    <source>
        <dbReference type="EMBL" id="TAA20310.1"/>
    </source>
</evidence>
<dbReference type="AlphaFoldDB" id="A0A4Q8L4M0"/>
<reference evidence="1 2" key="1">
    <citation type="submission" date="2019-02" db="EMBL/GenBank/DDBJ databases">
        <title>WGS of Pseudoxanthomonas species novum from clinical isolates.</title>
        <authorList>
            <person name="Bernier A.-M."/>
            <person name="Bernard K."/>
            <person name="Vachon A."/>
        </authorList>
    </citation>
    <scope>NUCLEOTIDE SEQUENCE [LARGE SCALE GENOMIC DNA]</scope>
    <source>
        <strain evidence="1 2">NML171200</strain>
    </source>
</reference>
<sequence>MPRRKDAIAGLEGVIRLAETPGARPSPKLLEAIGNKVRDSIELLKEPDTEKQRVGFILLAIKQSTDVRKFLRNGKEVRRVYVTDLDLYTWGMDQLHNLALDS</sequence>
<dbReference type="RefSeq" id="WP_130552877.1">
    <property type="nucleotide sequence ID" value="NZ_SHMC01000010.1"/>
</dbReference>
<dbReference type="OrthoDB" id="6039477at2"/>
<protein>
    <submittedName>
        <fullName evidence="1">Uncharacterized protein</fullName>
    </submittedName>
</protein>
<dbReference type="Proteomes" id="UP000292627">
    <property type="component" value="Unassembled WGS sequence"/>
</dbReference>